<dbReference type="GO" id="GO:0006508">
    <property type="term" value="P:proteolysis"/>
    <property type="evidence" value="ECO:0007669"/>
    <property type="project" value="InterPro"/>
</dbReference>
<evidence type="ECO:0000313" key="5">
    <source>
        <dbReference type="EMBL" id="VYU63769.1"/>
    </source>
</evidence>
<name>A0A6N3GJG4_9BACT</name>
<proteinExistence type="predicted"/>
<evidence type="ECO:0000256" key="2">
    <source>
        <dbReference type="SAM" id="SignalP"/>
    </source>
</evidence>
<evidence type="ECO:0000259" key="4">
    <source>
        <dbReference type="Pfam" id="PF00930"/>
    </source>
</evidence>
<dbReference type="GO" id="GO:0008236">
    <property type="term" value="F:serine-type peptidase activity"/>
    <property type="evidence" value="ECO:0007669"/>
    <property type="project" value="InterPro"/>
</dbReference>
<dbReference type="SUPFAM" id="SSF53474">
    <property type="entry name" value="alpha/beta-Hydrolases"/>
    <property type="match status" value="1"/>
</dbReference>
<dbReference type="AlphaFoldDB" id="A0A6N3GJG4"/>
<evidence type="ECO:0000259" key="3">
    <source>
        <dbReference type="Pfam" id="PF00326"/>
    </source>
</evidence>
<keyword evidence="1" id="KW-0325">Glycoprotein</keyword>
<accession>A0A6N3GJG4</accession>
<feature type="signal peptide" evidence="2">
    <location>
        <begin position="1"/>
        <end position="22"/>
    </location>
</feature>
<gene>
    <name evidence="5" type="primary">ptpA_3</name>
    <name evidence="5" type="ORF">PCLFYP37_03429</name>
</gene>
<dbReference type="InterPro" id="IPR002469">
    <property type="entry name" value="Peptidase_S9B_N"/>
</dbReference>
<reference evidence="5" key="1">
    <citation type="submission" date="2019-11" db="EMBL/GenBank/DDBJ databases">
        <authorList>
            <person name="Feng L."/>
        </authorList>
    </citation>
    <scope>NUCLEOTIDE SEQUENCE</scope>
    <source>
        <strain evidence="5">PclaraLFYP37</strain>
    </source>
</reference>
<dbReference type="InterPro" id="IPR029058">
    <property type="entry name" value="AB_hydrolase_fold"/>
</dbReference>
<dbReference type="InterPro" id="IPR001375">
    <property type="entry name" value="Peptidase_S9_cat"/>
</dbReference>
<organism evidence="5">
    <name type="scientific">Paraprevotella clara</name>
    <dbReference type="NCBI Taxonomy" id="454154"/>
    <lineage>
        <taxon>Bacteria</taxon>
        <taxon>Pseudomonadati</taxon>
        <taxon>Bacteroidota</taxon>
        <taxon>Bacteroidia</taxon>
        <taxon>Bacteroidales</taxon>
        <taxon>Prevotellaceae</taxon>
        <taxon>Paraprevotella</taxon>
    </lineage>
</organism>
<dbReference type="PANTHER" id="PTHR11731:SF193">
    <property type="entry name" value="DIPEPTIDYL PEPTIDASE 9"/>
    <property type="match status" value="1"/>
</dbReference>
<feature type="domain" description="Peptidase S9 prolyl oligopeptidase catalytic" evidence="3">
    <location>
        <begin position="541"/>
        <end position="734"/>
    </location>
</feature>
<keyword evidence="5" id="KW-0378">Hydrolase</keyword>
<dbReference type="Pfam" id="PF00326">
    <property type="entry name" value="Peptidase_S9"/>
    <property type="match status" value="1"/>
</dbReference>
<dbReference type="SUPFAM" id="SSF82171">
    <property type="entry name" value="DPP6 N-terminal domain-like"/>
    <property type="match status" value="1"/>
</dbReference>
<evidence type="ECO:0000256" key="1">
    <source>
        <dbReference type="ARBA" id="ARBA00023180"/>
    </source>
</evidence>
<dbReference type="GO" id="GO:0008239">
    <property type="term" value="F:dipeptidyl-peptidase activity"/>
    <property type="evidence" value="ECO:0007669"/>
    <property type="project" value="TreeGrafter"/>
</dbReference>
<dbReference type="Pfam" id="PF00930">
    <property type="entry name" value="DPPIV_N"/>
    <property type="match status" value="1"/>
</dbReference>
<dbReference type="EC" id="3.4.14.12" evidence="5"/>
<keyword evidence="2" id="KW-0732">Signal</keyword>
<dbReference type="RefSeq" id="WP_412442544.1">
    <property type="nucleotide sequence ID" value="NZ_CACRUT010000029.1"/>
</dbReference>
<dbReference type="FunFam" id="3.40.50.1820:FF:000003">
    <property type="entry name" value="Dipeptidyl peptidase 4"/>
    <property type="match status" value="1"/>
</dbReference>
<dbReference type="Gene3D" id="2.140.10.30">
    <property type="entry name" value="Dipeptidylpeptidase IV, N-terminal domain"/>
    <property type="match status" value="1"/>
</dbReference>
<feature type="domain" description="Dipeptidylpeptidase IV N-terminal" evidence="4">
    <location>
        <begin position="96"/>
        <end position="448"/>
    </location>
</feature>
<dbReference type="InterPro" id="IPR050278">
    <property type="entry name" value="Serine_Prot_S9B/DPPIV"/>
</dbReference>
<dbReference type="PANTHER" id="PTHR11731">
    <property type="entry name" value="PROTEASE FAMILY S9B,C DIPEPTIDYL-PEPTIDASE IV-RELATED"/>
    <property type="match status" value="1"/>
</dbReference>
<dbReference type="Gene3D" id="3.40.50.1820">
    <property type="entry name" value="alpha/beta hydrolase"/>
    <property type="match status" value="1"/>
</dbReference>
<sequence>MKKITTFLVGCLLAAVPVHSNATGLSLKELCAGEYAAKRIYGVNPLNDGESYSRLSDDHKQIITYSFKDGQQKDVLFDVATARDVKLEKIDGYILSPDEKKMLIQTETKPIYRHSFTAVYYLYDIANRTLTPLSDNGPQQSPKFSPDGNLVGFVRDNNLFLVKLLFNNSESQITKDGKFNEVINGIPDWVNEEEFSTSSSFDFNADNTMIAWIRYDESKVSTFSFPWYKGSHPSKEQYAEYPGRYEYKYPMAGTTNSTVSVQTFDIKARVIRTMKLPLEADSYIPRIRFTSDPAKLAVFTLNRHQDCLEVYMANPRSTECKKILRDNVDKYVNENVFKNLAFYPNRFVLTSERDGYNHLYLYDLNGSLIKKAVDGQLIVKSFYGYDTADGSFYFSANPADDPMHTAIYRSDSKGKIEKLSAEEGDNSAIFSKNMKYYMNVYSNIRTPYVTTLCNRNGKTLKVLEDNQALVAKLNGQNLGTREFFQFTTGEGIQLNGYMVKPADFNPGKKYPVVMFQYSGPGSQQVLDSWGTGSMGGTLYEQYLAQQGFICVCVDGRGTGGRGTEFEKCTYLNLGYLEAKDQVETALYLGTLPYVDASRIGIWGWSYGGFNTLMSMSEGRPVFAAGVAVAPPTCWRYYDTVYTERFMRTPKENAAGYARGPISQADKLHGKLLICHGTADDNVHFRNSMEYAEALVQAGKPFMMLPYNNRNHNITGGNTRNHLYTSITNFFIENMK</sequence>
<dbReference type="EMBL" id="CACRUT010000029">
    <property type="protein sequence ID" value="VYU63769.1"/>
    <property type="molecule type" value="Genomic_DNA"/>
</dbReference>
<protein>
    <submittedName>
        <fullName evidence="5">Prolyl tripeptidyl peptidase</fullName>
        <ecNumber evidence="5">3.4.14.12</ecNumber>
    </submittedName>
</protein>
<feature type="chain" id="PRO_5027036809" evidence="2">
    <location>
        <begin position="23"/>
        <end position="735"/>
    </location>
</feature>